<keyword evidence="1" id="KW-0175">Coiled coil</keyword>
<name>X8IRC2_9FIRM</name>
<evidence type="ECO:0000256" key="2">
    <source>
        <dbReference type="SAM" id="Phobius"/>
    </source>
</evidence>
<gene>
    <name evidence="3" type="ORF">HMPREF0581_0644</name>
</gene>
<keyword evidence="2" id="KW-0812">Transmembrane</keyword>
<feature type="coiled-coil region" evidence="1">
    <location>
        <begin position="194"/>
        <end position="271"/>
    </location>
</feature>
<feature type="transmembrane region" description="Helical" evidence="2">
    <location>
        <begin position="24"/>
        <end position="45"/>
    </location>
</feature>
<evidence type="ECO:0000313" key="3">
    <source>
        <dbReference type="EMBL" id="EUC51749.1"/>
    </source>
</evidence>
<dbReference type="EMBL" id="JALU01000024">
    <property type="protein sequence ID" value="EUC51749.1"/>
    <property type="molecule type" value="Genomic_DNA"/>
</dbReference>
<dbReference type="Proteomes" id="UP000022645">
    <property type="component" value="Unassembled WGS sequence"/>
</dbReference>
<comment type="caution">
    <text evidence="3">The sequence shown here is derived from an EMBL/GenBank/DDBJ whole genome shotgun (WGS) entry which is preliminary data.</text>
</comment>
<reference evidence="3 4" key="1">
    <citation type="submission" date="2014-01" db="EMBL/GenBank/DDBJ databases">
        <authorList>
            <person name="Durkin A.S."/>
            <person name="McCorrison J."/>
            <person name="Torralba M."/>
            <person name="Gillis M."/>
            <person name="Haft D.H."/>
            <person name="Methe B."/>
            <person name="Sutton G."/>
            <person name="Nelson K.E."/>
        </authorList>
    </citation>
    <scope>NUCLEOTIDE SEQUENCE [LARGE SCALE GENOMIC DNA]</scope>
    <source>
        <strain evidence="3 4">ATCC 33093</strain>
    </source>
</reference>
<accession>X8IRC2</accession>
<protein>
    <submittedName>
        <fullName evidence="3">Uncharacterized protein</fullName>
    </submittedName>
</protein>
<keyword evidence="2" id="KW-1133">Transmembrane helix</keyword>
<dbReference type="RefSeq" id="WP_169731151.1">
    <property type="nucleotide sequence ID" value="NZ_JALU01000024.1"/>
</dbReference>
<dbReference type="AlphaFoldDB" id="X8IRC2"/>
<proteinExistence type="predicted"/>
<evidence type="ECO:0000313" key="4">
    <source>
        <dbReference type="Proteomes" id="UP000022645"/>
    </source>
</evidence>
<keyword evidence="2" id="KW-0472">Membrane</keyword>
<organism evidence="3 4">
    <name type="scientific">Mogibacterium timidum ATCC 33093</name>
    <dbReference type="NCBI Taxonomy" id="1401079"/>
    <lineage>
        <taxon>Bacteria</taxon>
        <taxon>Bacillati</taxon>
        <taxon>Bacillota</taxon>
        <taxon>Clostridia</taxon>
        <taxon>Peptostreptococcales</taxon>
        <taxon>Anaerovoracaceae</taxon>
        <taxon>Mogibacterium</taxon>
    </lineage>
</organism>
<evidence type="ECO:0000256" key="1">
    <source>
        <dbReference type="SAM" id="Coils"/>
    </source>
</evidence>
<sequence length="271" mass="32002">MSNGFIKEKIKTDEKRRQKSDRNLKIFMCIFLIGYIFFYTSNYTFPKVYKTRELTIAGDSVEFDNLTLTLDTWDYSPNDKMFEIVFDVDNLNVTEKTKWNFTCRSGDNILPTEVHRDIEGNILVIRTKKVPSRFTDISLMIRCNGSSSSIYSQDRVMHKVHKISNRSNKDYRIYASRCRIKGYEYKVEKKDVAAKKTQQKITLAKKKINALKRDMKYQTADEQERTTGKIQDIEAEIINLGKDKENYESEKQEYIERIKAQKKLLKSLREN</sequence>